<evidence type="ECO:0000313" key="10">
    <source>
        <dbReference type="Proteomes" id="UP001139502"/>
    </source>
</evidence>
<evidence type="ECO:0000256" key="6">
    <source>
        <dbReference type="SAM" id="MobiDB-lite"/>
    </source>
</evidence>
<comment type="caution">
    <text evidence="9">The sequence shown here is derived from an EMBL/GenBank/DDBJ whole genome shotgun (WGS) entry which is preliminary data.</text>
</comment>
<dbReference type="EC" id="4.2.1.3" evidence="9"/>
<comment type="cofactor">
    <cofactor evidence="1">
        <name>[4Fe-4S] cluster</name>
        <dbReference type="ChEBI" id="CHEBI:49883"/>
    </cofactor>
</comment>
<feature type="compositionally biased region" description="Low complexity" evidence="6">
    <location>
        <begin position="395"/>
        <end position="407"/>
    </location>
</feature>
<dbReference type="EMBL" id="JANAFB010000011">
    <property type="protein sequence ID" value="MCP3425584.1"/>
    <property type="molecule type" value="Genomic_DNA"/>
</dbReference>
<dbReference type="InterPro" id="IPR036008">
    <property type="entry name" value="Aconitase_4Fe-4S_dom"/>
</dbReference>
<evidence type="ECO:0000256" key="1">
    <source>
        <dbReference type="ARBA" id="ARBA00001966"/>
    </source>
</evidence>
<keyword evidence="4" id="KW-0408">Iron</keyword>
<organism evidence="9 10">
    <name type="scientific">Rothia santali</name>
    <dbReference type="NCBI Taxonomy" id="2949643"/>
    <lineage>
        <taxon>Bacteria</taxon>
        <taxon>Bacillati</taxon>
        <taxon>Actinomycetota</taxon>
        <taxon>Actinomycetes</taxon>
        <taxon>Micrococcales</taxon>
        <taxon>Micrococcaceae</taxon>
        <taxon>Rothia</taxon>
    </lineage>
</organism>
<dbReference type="SUPFAM" id="SSF53732">
    <property type="entry name" value="Aconitase iron-sulfur domain"/>
    <property type="match status" value="1"/>
</dbReference>
<dbReference type="Pfam" id="PF00694">
    <property type="entry name" value="Aconitase_C"/>
    <property type="match status" value="1"/>
</dbReference>
<dbReference type="Gene3D" id="6.10.190.10">
    <property type="match status" value="1"/>
</dbReference>
<sequence>MPASRQTPVRSGARASTLPGRELLMLSGEDLLGPGYRRWPVVLRLLAENVGRTARPEDREAMLDALRQWITARTSDREIHFTPGRLLMHDTTSTPALVDIAAMRDAVAAAGGDPSALSPRLPVEVSVDHSLAVEAYARRDAPALNIREEVRRNRERYRFLKWAAGVMDTLHINPPGTGIMHTINLEQLSTVVTVEEREGRRWAAPDMMLGTDSHTPMVNGLGVLGWGIGGLEAETVMFGMPTTLKIPDVVGVRLRGALPAGVMATDLALVVTQRLRELGVTGEFVEFFGPGVGALTVGDRAVIANMAPEYGATTGYFPVDGNTLSYLGGTGRAAEQVELVREYAQAAGLWFDPASEPEYTRSIEIDLAEVSIGAAGPRRPQDHLRVEEIPAALDATGPAAASEQDGQPSGGPSGMPSFPVAIASITSCTNTTDPRLLIAAGLLARRAGALGLRPPAWVKTSLAPGSPAAVSYLRRSGLDEALSAVGFDVVGFGCATCIGNSGGLTEEVDRARRRDAVQPVAVLSGNRNFPGRVHPDLDLGLLMSPPMVIAYALAGDAHRDLTREPVASLPGGGPVWLHDLWPTPGEIDEVLAAAVSPEDFGRDFLAASRNRLWDGIEAPGSQLFPWDPDSTILRPPPFAEPGQGSLLGVYSAHPLLVLGDDVTTDHISPASAIPRDSFVADFLVERGEEREDLNVFASRRGNWEVMARGAYYASSLRNALAPDGPTAHTVHGPSGERMRVWDAAARYRAEGESVVVVAGERYGMGSSRDWAAKVQRILGVRAVLAAGFERIHRSNLIGMGILPLVVPAPWREALAALSPGDRVRVDAAPGRIAPRARIRVEILRRDGSREEFLAEAAVETAFERALLESGGVIPTILADADADADAGCGATTRDALTDPGPGGSTRPASPAST</sequence>
<name>A0A9X2HE70_9MICC</name>
<dbReference type="AlphaFoldDB" id="A0A9X2HE70"/>
<evidence type="ECO:0000256" key="4">
    <source>
        <dbReference type="ARBA" id="ARBA00023004"/>
    </source>
</evidence>
<dbReference type="InterPro" id="IPR015928">
    <property type="entry name" value="Aconitase/3IPM_dehydase_swvl"/>
</dbReference>
<dbReference type="PROSITE" id="PS00450">
    <property type="entry name" value="ACONITASE_1"/>
    <property type="match status" value="1"/>
</dbReference>
<evidence type="ECO:0000256" key="5">
    <source>
        <dbReference type="ARBA" id="ARBA00023014"/>
    </source>
</evidence>
<keyword evidence="5" id="KW-0411">Iron-sulfur</keyword>
<dbReference type="GO" id="GO:0003994">
    <property type="term" value="F:aconitate hydratase activity"/>
    <property type="evidence" value="ECO:0007669"/>
    <property type="project" value="UniProtKB-EC"/>
</dbReference>
<keyword evidence="3" id="KW-0479">Metal-binding</keyword>
<dbReference type="Gene3D" id="3.20.19.10">
    <property type="entry name" value="Aconitase, domain 4"/>
    <property type="match status" value="1"/>
</dbReference>
<accession>A0A9X2HE70</accession>
<evidence type="ECO:0000313" key="9">
    <source>
        <dbReference type="EMBL" id="MCP3425584.1"/>
    </source>
</evidence>
<evidence type="ECO:0000256" key="3">
    <source>
        <dbReference type="ARBA" id="ARBA00022723"/>
    </source>
</evidence>
<feature type="domain" description="Aconitase A/isopropylmalate dehydratase small subunit swivel" evidence="8">
    <location>
        <begin position="681"/>
        <end position="807"/>
    </location>
</feature>
<evidence type="ECO:0000259" key="7">
    <source>
        <dbReference type="Pfam" id="PF00330"/>
    </source>
</evidence>
<dbReference type="NCBIfam" id="NF009520">
    <property type="entry name" value="PRK12881.1"/>
    <property type="match status" value="1"/>
</dbReference>
<proteinExistence type="inferred from homology"/>
<dbReference type="InterPro" id="IPR006249">
    <property type="entry name" value="Aconitase/IRP2"/>
</dbReference>
<keyword evidence="10" id="KW-1185">Reference proteome</keyword>
<feature type="domain" description="Aconitase/3-isopropylmalate dehydratase large subunit alpha/beta/alpha" evidence="7">
    <location>
        <begin position="76"/>
        <end position="555"/>
    </location>
</feature>
<evidence type="ECO:0000259" key="8">
    <source>
        <dbReference type="Pfam" id="PF00694"/>
    </source>
</evidence>
<dbReference type="Pfam" id="PF00330">
    <property type="entry name" value="Aconitase"/>
    <property type="match status" value="1"/>
</dbReference>
<dbReference type="PRINTS" id="PR00415">
    <property type="entry name" value="ACONITASE"/>
</dbReference>
<dbReference type="Proteomes" id="UP001139502">
    <property type="component" value="Unassembled WGS sequence"/>
</dbReference>
<dbReference type="RefSeq" id="WP_254165860.1">
    <property type="nucleotide sequence ID" value="NZ_JANAFB010000011.1"/>
</dbReference>
<dbReference type="PANTHER" id="PTHR11670">
    <property type="entry name" value="ACONITASE/IRON-RESPONSIVE ELEMENT FAMILY MEMBER"/>
    <property type="match status" value="1"/>
</dbReference>
<evidence type="ECO:0000256" key="2">
    <source>
        <dbReference type="ARBA" id="ARBA00007185"/>
    </source>
</evidence>
<dbReference type="GO" id="GO:0051536">
    <property type="term" value="F:iron-sulfur cluster binding"/>
    <property type="evidence" value="ECO:0007669"/>
    <property type="project" value="UniProtKB-KW"/>
</dbReference>
<keyword evidence="9" id="KW-0456">Lyase</keyword>
<dbReference type="InterPro" id="IPR000573">
    <property type="entry name" value="AconitaseA/IPMdHydase_ssu_swvl"/>
</dbReference>
<protein>
    <submittedName>
        <fullName evidence="9">Aconitate hydratase AcnA</fullName>
        <ecNumber evidence="9">4.2.1.3</ecNumber>
    </submittedName>
</protein>
<feature type="region of interest" description="Disordered" evidence="6">
    <location>
        <begin position="889"/>
        <end position="913"/>
    </location>
</feature>
<gene>
    <name evidence="9" type="primary">acnA</name>
    <name evidence="9" type="ORF">NBM05_06035</name>
</gene>
<comment type="similarity">
    <text evidence="2">Belongs to the aconitase/IPM isomerase family.</text>
</comment>
<dbReference type="NCBIfam" id="NF006757">
    <property type="entry name" value="PRK09277.1"/>
    <property type="match status" value="1"/>
</dbReference>
<dbReference type="SUPFAM" id="SSF52016">
    <property type="entry name" value="LeuD/IlvD-like"/>
    <property type="match status" value="1"/>
</dbReference>
<dbReference type="InterPro" id="IPR015931">
    <property type="entry name" value="Acnase/IPM_dHydase_lsu_aba_1/3"/>
</dbReference>
<dbReference type="Gene3D" id="3.30.499.10">
    <property type="entry name" value="Aconitase, domain 3"/>
    <property type="match status" value="2"/>
</dbReference>
<dbReference type="GO" id="GO:0046872">
    <property type="term" value="F:metal ion binding"/>
    <property type="evidence" value="ECO:0007669"/>
    <property type="project" value="UniProtKB-KW"/>
</dbReference>
<dbReference type="InterPro" id="IPR001030">
    <property type="entry name" value="Acoase/IPM_deHydtase_lsu_aba"/>
</dbReference>
<dbReference type="PROSITE" id="PS01244">
    <property type="entry name" value="ACONITASE_2"/>
    <property type="match status" value="1"/>
</dbReference>
<reference evidence="9" key="1">
    <citation type="submission" date="2022-06" db="EMBL/GenBank/DDBJ databases">
        <title>Rothia sp. isolated from sandalwood seedling.</title>
        <authorList>
            <person name="Tuikhar N."/>
            <person name="Kirdat K."/>
            <person name="Thorat V."/>
            <person name="Swetha P."/>
            <person name="Padma S."/>
            <person name="Sundararaj R."/>
            <person name="Yadav A."/>
        </authorList>
    </citation>
    <scope>NUCLEOTIDE SEQUENCE</scope>
    <source>
        <strain evidence="9">AR01</strain>
    </source>
</reference>
<feature type="region of interest" description="Disordered" evidence="6">
    <location>
        <begin position="395"/>
        <end position="416"/>
    </location>
</feature>
<dbReference type="InterPro" id="IPR018136">
    <property type="entry name" value="Aconitase_4Fe-4S_BS"/>
</dbReference>